<accession>A0ABS5QJW7</accession>
<dbReference type="Proteomes" id="UP000680365">
    <property type="component" value="Unassembled WGS sequence"/>
</dbReference>
<dbReference type="NCBIfam" id="TIGR00105">
    <property type="entry name" value="L31"/>
    <property type="match status" value="1"/>
</dbReference>
<protein>
    <recommendedName>
        <fullName evidence="3">50S ribosomal protein L31</fullName>
    </recommendedName>
</protein>
<dbReference type="Pfam" id="PF01197">
    <property type="entry name" value="Ribosomal_L31"/>
    <property type="match status" value="1"/>
</dbReference>
<dbReference type="RefSeq" id="WP_213348219.1">
    <property type="nucleotide sequence ID" value="NZ_JAEDAM010000005.1"/>
</dbReference>
<dbReference type="NCBIfam" id="NF000612">
    <property type="entry name" value="PRK00019.1"/>
    <property type="match status" value="1"/>
</dbReference>
<name>A0ABS5QJW7_9BACT</name>
<evidence type="ECO:0000256" key="3">
    <source>
        <dbReference type="RuleBase" id="RU000564"/>
    </source>
</evidence>
<keyword evidence="5" id="KW-1185">Reference proteome</keyword>
<dbReference type="SUPFAM" id="SSF143800">
    <property type="entry name" value="L28p-like"/>
    <property type="match status" value="1"/>
</dbReference>
<dbReference type="PANTHER" id="PTHR33280:SF1">
    <property type="entry name" value="LARGE RIBOSOMAL SUBUNIT PROTEIN BL31C"/>
    <property type="match status" value="1"/>
</dbReference>
<comment type="similarity">
    <text evidence="3">Belongs to the bacterial ribosomal protein bL31 family.</text>
</comment>
<dbReference type="Gene3D" id="4.10.830.30">
    <property type="entry name" value="Ribosomal protein L31"/>
    <property type="match status" value="1"/>
</dbReference>
<gene>
    <name evidence="4" type="ORF">VAMP_8n175</name>
</gene>
<keyword evidence="1 3" id="KW-0689">Ribosomal protein</keyword>
<dbReference type="InterPro" id="IPR034704">
    <property type="entry name" value="Ribosomal_bL28/bL31-like_sf"/>
</dbReference>
<sequence>MQKEIHPMYNKEVEVQCICGNKFNINSVSKGPIKVESCPACHPTYTGKQETRVVKGRMEKFLEKKKRMESIKSKK</sequence>
<organism evidence="4 5">
    <name type="scientific">Candidatus Vampirococcus lugosii</name>
    <dbReference type="NCBI Taxonomy" id="2789015"/>
    <lineage>
        <taxon>Bacteria</taxon>
        <taxon>Candidatus Absconditibacteriota</taxon>
        <taxon>Vampirococcus</taxon>
    </lineage>
</organism>
<comment type="caution">
    <text evidence="4">The sequence shown here is derived from an EMBL/GenBank/DDBJ whole genome shotgun (WGS) entry which is preliminary data.</text>
</comment>
<evidence type="ECO:0000313" key="4">
    <source>
        <dbReference type="EMBL" id="MBS8121561.1"/>
    </source>
</evidence>
<proteinExistence type="inferred from homology"/>
<dbReference type="EMBL" id="JAEDAM010000005">
    <property type="protein sequence ID" value="MBS8121561.1"/>
    <property type="molecule type" value="Genomic_DNA"/>
</dbReference>
<evidence type="ECO:0000313" key="5">
    <source>
        <dbReference type="Proteomes" id="UP000680365"/>
    </source>
</evidence>
<dbReference type="InterPro" id="IPR002150">
    <property type="entry name" value="Ribosomal_bL31"/>
</dbReference>
<dbReference type="PRINTS" id="PR01249">
    <property type="entry name" value="RIBOSOMALL31"/>
</dbReference>
<evidence type="ECO:0000256" key="2">
    <source>
        <dbReference type="ARBA" id="ARBA00023274"/>
    </source>
</evidence>
<reference evidence="4 5" key="1">
    <citation type="journal article" date="2021" name="Nat. Commun.">
        <title>Reductive evolution and unique predatory mode in the CPR bacterium Vampirococcus lugosii.</title>
        <authorList>
            <person name="Moreira D."/>
            <person name="Zivanovic Y."/>
            <person name="Lopez-Archilla A.I."/>
            <person name="Iniesto M."/>
            <person name="Lopez-Garcia P."/>
        </authorList>
    </citation>
    <scope>NUCLEOTIDE SEQUENCE [LARGE SCALE GENOMIC DNA]</scope>
    <source>
        <strain evidence="4">Chiprana</strain>
    </source>
</reference>
<dbReference type="InterPro" id="IPR042105">
    <property type="entry name" value="Ribosomal_bL31_sf"/>
</dbReference>
<keyword evidence="2 3" id="KW-0687">Ribonucleoprotein</keyword>
<dbReference type="PANTHER" id="PTHR33280">
    <property type="entry name" value="50S RIBOSOMAL PROTEIN L31, CHLOROPLASTIC"/>
    <property type="match status" value="1"/>
</dbReference>
<evidence type="ECO:0000256" key="1">
    <source>
        <dbReference type="ARBA" id="ARBA00022980"/>
    </source>
</evidence>
<dbReference type="GO" id="GO:0005840">
    <property type="term" value="C:ribosome"/>
    <property type="evidence" value="ECO:0007669"/>
    <property type="project" value="UniProtKB-KW"/>
</dbReference>